<dbReference type="OMA" id="CTIASDD"/>
<dbReference type="OrthoDB" id="57576at2759"/>
<dbReference type="Proteomes" id="UP000030762">
    <property type="component" value="Unassembled WGS sequence"/>
</dbReference>
<sequence>MADGFERPSCITRTSRAALVVNVHCPHGGYREYSLTVINYNVNKELEIAVYKTGGESCTIASDDAGPSVHFDTSRLLVDHDAAKAIEALFPSIATAASSPEELSACVVCYGPMRLPPVDLETMERQP</sequence>
<keyword evidence="2" id="KW-1185">Reference proteome</keyword>
<dbReference type="RefSeq" id="XP_008613696.1">
    <property type="nucleotide sequence ID" value="XM_008615474.1"/>
</dbReference>
<dbReference type="GeneID" id="19950258"/>
<protein>
    <submittedName>
        <fullName evidence="1">Uncharacterized protein</fullName>
    </submittedName>
</protein>
<evidence type="ECO:0000313" key="2">
    <source>
        <dbReference type="Proteomes" id="UP000030762"/>
    </source>
</evidence>
<gene>
    <name evidence="1" type="ORF">SDRG_09531</name>
</gene>
<name>T0QHA2_SAPDV</name>
<dbReference type="AlphaFoldDB" id="T0QHA2"/>
<dbReference type="InParanoid" id="T0QHA2"/>
<evidence type="ECO:0000313" key="1">
    <source>
        <dbReference type="EMBL" id="EQC33010.1"/>
    </source>
</evidence>
<accession>T0QHA2</accession>
<organism evidence="1 2">
    <name type="scientific">Saprolegnia diclina (strain VS20)</name>
    <dbReference type="NCBI Taxonomy" id="1156394"/>
    <lineage>
        <taxon>Eukaryota</taxon>
        <taxon>Sar</taxon>
        <taxon>Stramenopiles</taxon>
        <taxon>Oomycota</taxon>
        <taxon>Saprolegniomycetes</taxon>
        <taxon>Saprolegniales</taxon>
        <taxon>Saprolegniaceae</taxon>
        <taxon>Saprolegnia</taxon>
    </lineage>
</organism>
<reference evidence="1 2" key="1">
    <citation type="submission" date="2012-04" db="EMBL/GenBank/DDBJ databases">
        <title>The Genome Sequence of Saprolegnia declina VS20.</title>
        <authorList>
            <consortium name="The Broad Institute Genome Sequencing Platform"/>
            <person name="Russ C."/>
            <person name="Nusbaum C."/>
            <person name="Tyler B."/>
            <person name="van West P."/>
            <person name="Dieguez-Uribeondo J."/>
            <person name="de Bruijn I."/>
            <person name="Tripathy S."/>
            <person name="Jiang R."/>
            <person name="Young S.K."/>
            <person name="Zeng Q."/>
            <person name="Gargeya S."/>
            <person name="Fitzgerald M."/>
            <person name="Haas B."/>
            <person name="Abouelleil A."/>
            <person name="Alvarado L."/>
            <person name="Arachchi H.M."/>
            <person name="Berlin A."/>
            <person name="Chapman S.B."/>
            <person name="Goldberg J."/>
            <person name="Griggs A."/>
            <person name="Gujja S."/>
            <person name="Hansen M."/>
            <person name="Howarth C."/>
            <person name="Imamovic A."/>
            <person name="Larimer J."/>
            <person name="McCowen C."/>
            <person name="Montmayeur A."/>
            <person name="Murphy C."/>
            <person name="Neiman D."/>
            <person name="Pearson M."/>
            <person name="Priest M."/>
            <person name="Roberts A."/>
            <person name="Saif S."/>
            <person name="Shea T."/>
            <person name="Sisk P."/>
            <person name="Sykes S."/>
            <person name="Wortman J."/>
            <person name="Nusbaum C."/>
            <person name="Birren B."/>
        </authorList>
    </citation>
    <scope>NUCLEOTIDE SEQUENCE [LARGE SCALE GENOMIC DNA]</scope>
    <source>
        <strain evidence="1 2">VS20</strain>
    </source>
</reference>
<proteinExistence type="predicted"/>
<dbReference type="EMBL" id="JH767161">
    <property type="protein sequence ID" value="EQC33010.1"/>
    <property type="molecule type" value="Genomic_DNA"/>
</dbReference>
<dbReference type="VEuPathDB" id="FungiDB:SDRG_09531"/>